<reference evidence="2" key="1">
    <citation type="submission" date="2022-08" db="EMBL/GenBank/DDBJ databases">
        <title>Genomic analyses of the natural microbiome of Caenorhabditis elegans.</title>
        <authorList>
            <person name="Samuel B."/>
        </authorList>
    </citation>
    <scope>NUCLEOTIDE SEQUENCE</scope>
    <source>
        <strain evidence="2">BIGb0277</strain>
    </source>
</reference>
<accession>A0AAW5PHU7</accession>
<dbReference type="AlphaFoldDB" id="A0AAW5PHU7"/>
<organism evidence="2 3">
    <name type="scientific">Stenotrophomonas rhizophila</name>
    <dbReference type="NCBI Taxonomy" id="216778"/>
    <lineage>
        <taxon>Bacteria</taxon>
        <taxon>Pseudomonadati</taxon>
        <taxon>Pseudomonadota</taxon>
        <taxon>Gammaproteobacteria</taxon>
        <taxon>Lysobacterales</taxon>
        <taxon>Lysobacteraceae</taxon>
        <taxon>Stenotrophomonas</taxon>
    </lineage>
</organism>
<proteinExistence type="predicted"/>
<dbReference type="Proteomes" id="UP001320691">
    <property type="component" value="Unassembled WGS sequence"/>
</dbReference>
<protein>
    <submittedName>
        <fullName evidence="2">Uncharacterized protein</fullName>
    </submittedName>
</protein>
<comment type="caution">
    <text evidence="2">The sequence shown here is derived from an EMBL/GenBank/DDBJ whole genome shotgun (WGS) entry which is preliminary data.</text>
</comment>
<evidence type="ECO:0000313" key="3">
    <source>
        <dbReference type="Proteomes" id="UP001320691"/>
    </source>
</evidence>
<evidence type="ECO:0000256" key="1">
    <source>
        <dbReference type="SAM" id="MobiDB-lite"/>
    </source>
</evidence>
<evidence type="ECO:0000313" key="2">
    <source>
        <dbReference type="EMBL" id="MCS4280129.1"/>
    </source>
</evidence>
<sequence>MRRGYVVFADGDIARDQNMTLVTARTASGRYAGEARKRPAPALSRQRLPS</sequence>
<feature type="region of interest" description="Disordered" evidence="1">
    <location>
        <begin position="29"/>
        <end position="50"/>
    </location>
</feature>
<dbReference type="EMBL" id="JANUEK010000005">
    <property type="protein sequence ID" value="MCS4280129.1"/>
    <property type="molecule type" value="Genomic_DNA"/>
</dbReference>
<dbReference type="RefSeq" id="WP_259260844.1">
    <property type="nucleotide sequence ID" value="NZ_JANUEK010000005.1"/>
</dbReference>
<gene>
    <name evidence="2" type="ORF">M2412_002122</name>
</gene>
<name>A0AAW5PHU7_9GAMM</name>